<dbReference type="PANTHER" id="PTHR12110:SF53">
    <property type="entry name" value="BLR5974 PROTEIN"/>
    <property type="match status" value="1"/>
</dbReference>
<evidence type="ECO:0000259" key="1">
    <source>
        <dbReference type="Pfam" id="PF01261"/>
    </source>
</evidence>
<gene>
    <name evidence="2" type="ORF">K9S39_38055</name>
</gene>
<evidence type="ECO:0000313" key="3">
    <source>
        <dbReference type="Proteomes" id="UP000830115"/>
    </source>
</evidence>
<sequence length="619" mass="67486">MTTTPRLACTVRPWAQFPLERALRGIRTAGYDAVALPVHGVTEVITPDTPADRAEQIGAVIRDHGLELLVLSHAADLDRDDDATPAALHRQIDHCARLGVPTLVDMGCPEPAHGDRYLRLMAAAAPYAAAHRVTIAVKPHGGLTRTAADTLSVVERVGHDAFRACWDAGNLVHYGGEPPARGLAELAPYIAAVGVRDHPARGARRATTTGGMPPAITPGDGIVDFTELYRTLRAHGFTGPSAVESVTRLGTVEELDSEADRARRNLMDAMAGRTPDRPEPHPTIPARQSCSLVSRTAAEDPIGTARPFDRYLMLELPLPWPPGMGTPVWETDRVPAPLRTALRTATRRTEERGLTMKTFAAAPDPEYSVPGLMRIIRFDRTPGIAAPLTRVEHHLPAERAPALIDALFPEEPTEDAAQEPTALTPFTPYRDTTAHRDLVVCTHASVDACCGTRGYPFYKELREAHGSTGKVRVWRISSFGGHRFAPTLVDLPEARYWGNLTPGRMAQLVDRTGHPADLMDLYRGWACLRHPGEQVLERELFRTYGWDWPAHHLTLHPTTDTHYALTAHDPRTGATHHHTAGLRPLGPQPVLIGCDRTAGEVQRYNATLHSSAPAAPAPN</sequence>
<keyword evidence="3" id="KW-1185">Reference proteome</keyword>
<dbReference type="RefSeq" id="WP_248867826.1">
    <property type="nucleotide sequence ID" value="NZ_CP086322.1"/>
</dbReference>
<evidence type="ECO:0000313" key="2">
    <source>
        <dbReference type="EMBL" id="UQA96907.1"/>
    </source>
</evidence>
<dbReference type="SUPFAM" id="SSF51658">
    <property type="entry name" value="Xylose isomerase-like"/>
    <property type="match status" value="1"/>
</dbReference>
<name>A0ABY4MHS6_9ACTN</name>
<dbReference type="Gene3D" id="3.40.30.10">
    <property type="entry name" value="Glutaredoxin"/>
    <property type="match status" value="1"/>
</dbReference>
<dbReference type="Pfam" id="PF01261">
    <property type="entry name" value="AP_endonuc_2"/>
    <property type="match status" value="1"/>
</dbReference>
<dbReference type="InterPro" id="IPR036237">
    <property type="entry name" value="Xyl_isomerase-like_sf"/>
</dbReference>
<dbReference type="CDD" id="cd03062">
    <property type="entry name" value="TRX_Fd_Sucrase"/>
    <property type="match status" value="1"/>
</dbReference>
<dbReference type="InterPro" id="IPR013022">
    <property type="entry name" value="Xyl_isomerase-like_TIM-brl"/>
</dbReference>
<dbReference type="InterPro" id="IPR036249">
    <property type="entry name" value="Thioredoxin-like_sf"/>
</dbReference>
<dbReference type="Proteomes" id="UP000830115">
    <property type="component" value="Chromosome"/>
</dbReference>
<proteinExistence type="predicted"/>
<reference evidence="2" key="1">
    <citation type="submission" date="2021-10" db="EMBL/GenBank/DDBJ databases">
        <title>Streptomyces nigrumlapis sp.nov.,an antimicrobial producing actinobacterium isolated from Black Gobi rocks.</title>
        <authorList>
            <person name="Wen Y."/>
            <person name="Zhang W."/>
            <person name="Liu X.G."/>
        </authorList>
    </citation>
    <scope>NUCLEOTIDE SEQUENCE</scope>
    <source>
        <strain evidence="2">ST13-2-2</strain>
    </source>
</reference>
<dbReference type="PANTHER" id="PTHR12110">
    <property type="entry name" value="HYDROXYPYRUVATE ISOMERASE"/>
    <property type="match status" value="1"/>
</dbReference>
<dbReference type="Pfam" id="PF06999">
    <property type="entry name" value="Suc_Fer-like"/>
    <property type="match status" value="1"/>
</dbReference>
<dbReference type="InterPro" id="IPR009737">
    <property type="entry name" value="Aim32/Apd1-like"/>
</dbReference>
<protein>
    <submittedName>
        <fullName evidence="2">TIM barrel protein</fullName>
    </submittedName>
</protein>
<dbReference type="SUPFAM" id="SSF52833">
    <property type="entry name" value="Thioredoxin-like"/>
    <property type="match status" value="1"/>
</dbReference>
<organism evidence="2 3">
    <name type="scientific">Streptomyces halobius</name>
    <dbReference type="NCBI Taxonomy" id="2879846"/>
    <lineage>
        <taxon>Bacteria</taxon>
        <taxon>Bacillati</taxon>
        <taxon>Actinomycetota</taxon>
        <taxon>Actinomycetes</taxon>
        <taxon>Kitasatosporales</taxon>
        <taxon>Streptomycetaceae</taxon>
        <taxon>Streptomyces</taxon>
    </lineage>
</organism>
<dbReference type="EMBL" id="CP086322">
    <property type="protein sequence ID" value="UQA96907.1"/>
    <property type="molecule type" value="Genomic_DNA"/>
</dbReference>
<dbReference type="Gene3D" id="3.20.20.150">
    <property type="entry name" value="Divalent-metal-dependent TIM barrel enzymes"/>
    <property type="match status" value="1"/>
</dbReference>
<feature type="domain" description="Xylose isomerase-like TIM barrel" evidence="1">
    <location>
        <begin position="26"/>
        <end position="249"/>
    </location>
</feature>
<accession>A0ABY4MHS6</accession>
<dbReference type="InterPro" id="IPR050312">
    <property type="entry name" value="IolE/XylAMocC-like"/>
</dbReference>